<reference evidence="2 3" key="1">
    <citation type="journal article" date="2019" name="bioRxiv">
        <title>Bacteria contribute to plant secondary compound degradation in a generalist herbivore system.</title>
        <authorList>
            <person name="Francoeur C.B."/>
            <person name="Khadempour L."/>
            <person name="Moreira-Soto R.D."/>
            <person name="Gotting K."/>
            <person name="Book A.J."/>
            <person name="Pinto-Tomas A.A."/>
            <person name="Keefover-Ring K."/>
            <person name="Currie C.R."/>
        </authorList>
    </citation>
    <scope>NUCLEOTIDE SEQUENCE [LARGE SCALE GENOMIC DNA]</scope>
    <source>
        <strain evidence="2">Acro-835</strain>
    </source>
</reference>
<organism evidence="2 3">
    <name type="scientific">Candidatus Pantoea multigeneris</name>
    <dbReference type="NCBI Taxonomy" id="2608357"/>
    <lineage>
        <taxon>Bacteria</taxon>
        <taxon>Pseudomonadati</taxon>
        <taxon>Pseudomonadota</taxon>
        <taxon>Gammaproteobacteria</taxon>
        <taxon>Enterobacterales</taxon>
        <taxon>Erwiniaceae</taxon>
        <taxon>Pantoea</taxon>
    </lineage>
</organism>
<dbReference type="EMBL" id="VWXF01000001">
    <property type="protein sequence ID" value="NIF20117.1"/>
    <property type="molecule type" value="Genomic_DNA"/>
</dbReference>
<proteinExistence type="predicted"/>
<comment type="caution">
    <text evidence="2">The sequence shown here is derived from an EMBL/GenBank/DDBJ whole genome shotgun (WGS) entry which is preliminary data.</text>
</comment>
<evidence type="ECO:0000313" key="2">
    <source>
        <dbReference type="EMBL" id="NIF20117.1"/>
    </source>
</evidence>
<name>A0ABX0R712_9GAMM</name>
<feature type="signal peptide" evidence="1">
    <location>
        <begin position="1"/>
        <end position="19"/>
    </location>
</feature>
<evidence type="ECO:0000313" key="3">
    <source>
        <dbReference type="Proteomes" id="UP001515683"/>
    </source>
</evidence>
<dbReference type="RefSeq" id="WP_167011939.1">
    <property type="nucleotide sequence ID" value="NZ_VWXF01000001.1"/>
</dbReference>
<evidence type="ECO:0008006" key="4">
    <source>
        <dbReference type="Google" id="ProtNLM"/>
    </source>
</evidence>
<keyword evidence="3" id="KW-1185">Reference proteome</keyword>
<dbReference type="PROSITE" id="PS51257">
    <property type="entry name" value="PROKAR_LIPOPROTEIN"/>
    <property type="match status" value="1"/>
</dbReference>
<accession>A0ABX0R712</accession>
<protein>
    <recommendedName>
        <fullName evidence="4">Type VI secretion system-associated protein</fullName>
    </recommendedName>
</protein>
<keyword evidence="1" id="KW-0732">Signal</keyword>
<sequence>MKVWLSGLVVMFLACSVQAEDYRAVYSPRQALEVYIDNVQSNAPEDWCKTTLPLRIVTEKEQSVSVLNAFLPQVGRLLANQCSKLTNLPWHMTNQQGTLLASGTARKAQEWAPVVTADSTARPGASNAAPLDLSPMADTTPLVRFDLPSGCHFRTWWSGSDSALFIPDAAQNRCTSEGWLQGDTTLSLTDAAQNVPLTVTFEQGYPLENLRSATTPLQVVSANNQRMIVTRRDAQESWLVLPFDNQHHVWRFDGTLLIKAAKPTAQQTDTALQQRIAEQQKLWSENGLPQQKMHVLLIDTLHADLVDPAIGAWRNID</sequence>
<feature type="chain" id="PRO_5045617827" description="Type VI secretion system-associated protein" evidence="1">
    <location>
        <begin position="20"/>
        <end position="317"/>
    </location>
</feature>
<evidence type="ECO:0000256" key="1">
    <source>
        <dbReference type="SAM" id="SignalP"/>
    </source>
</evidence>
<dbReference type="Proteomes" id="UP001515683">
    <property type="component" value="Unassembled WGS sequence"/>
</dbReference>
<gene>
    <name evidence="2" type="ORF">F3J40_00590</name>
</gene>